<dbReference type="GeneTree" id="ENSGT00940000177920"/>
<evidence type="ECO:0000313" key="1">
    <source>
        <dbReference type="Ensembl" id="ENSGMOP00000036262.1"/>
    </source>
</evidence>
<keyword evidence="2" id="KW-1185">Reference proteome</keyword>
<reference evidence="1" key="2">
    <citation type="submission" date="2025-09" db="UniProtKB">
        <authorList>
            <consortium name="Ensembl"/>
        </authorList>
    </citation>
    <scope>IDENTIFICATION</scope>
</reference>
<dbReference type="AlphaFoldDB" id="A0A8C5ARF5"/>
<dbReference type="Proteomes" id="UP000694546">
    <property type="component" value="Chromosome 15"/>
</dbReference>
<name>A0A8C5ARF5_GADMO</name>
<reference evidence="1" key="1">
    <citation type="submission" date="2025-08" db="UniProtKB">
        <authorList>
            <consortium name="Ensembl"/>
        </authorList>
    </citation>
    <scope>IDENTIFICATION</scope>
</reference>
<evidence type="ECO:0000313" key="2">
    <source>
        <dbReference type="Proteomes" id="UP000694546"/>
    </source>
</evidence>
<organism evidence="1 2">
    <name type="scientific">Gadus morhua</name>
    <name type="common">Atlantic cod</name>
    <dbReference type="NCBI Taxonomy" id="8049"/>
    <lineage>
        <taxon>Eukaryota</taxon>
        <taxon>Metazoa</taxon>
        <taxon>Chordata</taxon>
        <taxon>Craniata</taxon>
        <taxon>Vertebrata</taxon>
        <taxon>Euteleostomi</taxon>
        <taxon>Actinopterygii</taxon>
        <taxon>Neopterygii</taxon>
        <taxon>Teleostei</taxon>
        <taxon>Neoteleostei</taxon>
        <taxon>Acanthomorphata</taxon>
        <taxon>Zeiogadaria</taxon>
        <taxon>Gadariae</taxon>
        <taxon>Gadiformes</taxon>
        <taxon>Gadoidei</taxon>
        <taxon>Gadidae</taxon>
        <taxon>Gadus</taxon>
    </lineage>
</organism>
<accession>A0A8C5ARF5</accession>
<protein>
    <submittedName>
        <fullName evidence="1">Uncharacterized protein</fullName>
    </submittedName>
</protein>
<dbReference type="Ensembl" id="ENSGMOT00000060982.1">
    <property type="protein sequence ID" value="ENSGMOP00000036262.1"/>
    <property type="gene ID" value="ENSGMOG00000036178.1"/>
</dbReference>
<sequence>MEQFSRFAAPATAKLRQLQKIVQDINKNEGSILNKL</sequence>
<proteinExistence type="predicted"/>